<feature type="compositionally biased region" description="Gly residues" evidence="7">
    <location>
        <begin position="729"/>
        <end position="740"/>
    </location>
</feature>
<keyword evidence="6 8" id="KW-0472">Membrane</keyword>
<dbReference type="InterPro" id="IPR032800">
    <property type="entry name" value="TRP_N"/>
</dbReference>
<comment type="caution">
    <text evidence="11">The sequence shown here is derived from an EMBL/GenBank/DDBJ whole genome shotgun (WGS) entry which is preliminary data.</text>
</comment>
<feature type="transmembrane region" description="Helical" evidence="8">
    <location>
        <begin position="477"/>
        <end position="497"/>
    </location>
</feature>
<reference evidence="11 12" key="1">
    <citation type="journal article" date="2021" name="Nat. Commun.">
        <title>Genetic determinants of endophytism in the Arabidopsis root mycobiome.</title>
        <authorList>
            <person name="Mesny F."/>
            <person name="Miyauchi S."/>
            <person name="Thiergart T."/>
            <person name="Pickel B."/>
            <person name="Atanasova L."/>
            <person name="Karlsson M."/>
            <person name="Huettel B."/>
            <person name="Barry K.W."/>
            <person name="Haridas S."/>
            <person name="Chen C."/>
            <person name="Bauer D."/>
            <person name="Andreopoulos W."/>
            <person name="Pangilinan J."/>
            <person name="LaButti K."/>
            <person name="Riley R."/>
            <person name="Lipzen A."/>
            <person name="Clum A."/>
            <person name="Drula E."/>
            <person name="Henrissat B."/>
            <person name="Kohler A."/>
            <person name="Grigoriev I.V."/>
            <person name="Martin F.M."/>
            <person name="Hacquard S."/>
        </authorList>
    </citation>
    <scope>NUCLEOTIDE SEQUENCE [LARGE SCALE GENOMIC DNA]</scope>
    <source>
        <strain evidence="11 12">MPI-CAGE-CH-0241</strain>
    </source>
</reference>
<dbReference type="AlphaFoldDB" id="A0A9P8WIM1"/>
<gene>
    <name evidence="11" type="ORF">B0T10DRAFT_115871</name>
</gene>
<evidence type="ECO:0000256" key="5">
    <source>
        <dbReference type="ARBA" id="ARBA00022989"/>
    </source>
</evidence>
<dbReference type="InterPro" id="IPR010308">
    <property type="entry name" value="TRP_C"/>
</dbReference>
<organism evidence="11 12">
    <name type="scientific">Thelonectria olida</name>
    <dbReference type="NCBI Taxonomy" id="1576542"/>
    <lineage>
        <taxon>Eukaryota</taxon>
        <taxon>Fungi</taxon>
        <taxon>Dikarya</taxon>
        <taxon>Ascomycota</taxon>
        <taxon>Pezizomycotina</taxon>
        <taxon>Sordariomycetes</taxon>
        <taxon>Hypocreomycetidae</taxon>
        <taxon>Hypocreales</taxon>
        <taxon>Nectriaceae</taxon>
        <taxon>Thelonectria</taxon>
    </lineage>
</organism>
<evidence type="ECO:0000256" key="4">
    <source>
        <dbReference type="ARBA" id="ARBA00022729"/>
    </source>
</evidence>
<feature type="region of interest" description="Disordered" evidence="7">
    <location>
        <begin position="698"/>
        <end position="740"/>
    </location>
</feature>
<evidence type="ECO:0000256" key="1">
    <source>
        <dbReference type="ARBA" id="ARBA00004141"/>
    </source>
</evidence>
<feature type="transmembrane region" description="Helical" evidence="8">
    <location>
        <begin position="337"/>
        <end position="368"/>
    </location>
</feature>
<evidence type="ECO:0000256" key="2">
    <source>
        <dbReference type="ARBA" id="ARBA00010642"/>
    </source>
</evidence>
<feature type="compositionally biased region" description="Basic and acidic residues" evidence="7">
    <location>
        <begin position="642"/>
        <end position="666"/>
    </location>
</feature>
<accession>A0A9P8WIM1</accession>
<dbReference type="PANTHER" id="PTHR31145:SF5">
    <property type="entry name" value="DUF907 DOMAIN PROTEIN (AFU_ORTHOLOGUE AFUA_2G06100)"/>
    <property type="match status" value="1"/>
</dbReference>
<feature type="signal peptide" evidence="9">
    <location>
        <begin position="1"/>
        <end position="20"/>
    </location>
</feature>
<keyword evidence="3 8" id="KW-0812">Transmembrane</keyword>
<dbReference type="Pfam" id="PF14558">
    <property type="entry name" value="TRP_N"/>
    <property type="match status" value="1"/>
</dbReference>
<dbReference type="OrthoDB" id="2115177at2759"/>
<keyword evidence="5 8" id="KW-1133">Transmembrane helix</keyword>
<feature type="transmembrane region" description="Helical" evidence="8">
    <location>
        <begin position="534"/>
        <end position="553"/>
    </location>
</feature>
<keyword evidence="4 9" id="KW-0732">Signal</keyword>
<keyword evidence="12" id="KW-1185">Reference proteome</keyword>
<dbReference type="GO" id="GO:0009272">
    <property type="term" value="P:fungal-type cell wall biogenesis"/>
    <property type="evidence" value="ECO:0007669"/>
    <property type="project" value="TreeGrafter"/>
</dbReference>
<comment type="subcellular location">
    <subcellularLocation>
        <location evidence="1">Membrane</location>
        <topology evidence="1">Multi-pass membrane protein</topology>
    </subcellularLocation>
</comment>
<proteinExistence type="inferred from homology"/>
<dbReference type="GO" id="GO:0016020">
    <property type="term" value="C:membrane"/>
    <property type="evidence" value="ECO:0007669"/>
    <property type="project" value="UniProtKB-SubCell"/>
</dbReference>
<evidence type="ECO:0000256" key="8">
    <source>
        <dbReference type="SAM" id="Phobius"/>
    </source>
</evidence>
<dbReference type="InterPro" id="IPR040241">
    <property type="entry name" value="TRP_Flc/Pkd2-like"/>
</dbReference>
<evidence type="ECO:0000313" key="12">
    <source>
        <dbReference type="Proteomes" id="UP000777438"/>
    </source>
</evidence>
<evidence type="ECO:0000256" key="7">
    <source>
        <dbReference type="SAM" id="MobiDB-lite"/>
    </source>
</evidence>
<dbReference type="PANTHER" id="PTHR31145">
    <property type="entry name" value="INTEGRAL MEMBRANE PROTEIN (AFU_ORTHOLOGUE AFUA_7G01610)"/>
    <property type="match status" value="1"/>
</dbReference>
<dbReference type="GO" id="GO:0055085">
    <property type="term" value="P:transmembrane transport"/>
    <property type="evidence" value="ECO:0007669"/>
    <property type="project" value="TreeGrafter"/>
</dbReference>
<feature type="region of interest" description="Disordered" evidence="7">
    <location>
        <begin position="642"/>
        <end position="684"/>
    </location>
</feature>
<evidence type="ECO:0000256" key="9">
    <source>
        <dbReference type="SAM" id="SignalP"/>
    </source>
</evidence>
<evidence type="ECO:0000256" key="3">
    <source>
        <dbReference type="ARBA" id="ARBA00022692"/>
    </source>
</evidence>
<evidence type="ECO:0000256" key="6">
    <source>
        <dbReference type="ARBA" id="ARBA00023136"/>
    </source>
</evidence>
<feature type="transmembrane region" description="Helical" evidence="8">
    <location>
        <begin position="503"/>
        <end position="522"/>
    </location>
</feature>
<sequence>MTRFASVVLAATALATGVLGGSVLETTGFTDCGSAADIEVTALDIKYDSKTQKIDYNVAGSSKTPRNVTAVLSVTAYGTEFYNKTFNPCAMTTYVKQLCPVPAGDWAASGSELIPDNYADMVPSIAFQVPDISAQATLKLINMDDDIVACIESQVSNGKTVQLKAVTYAAVGILGASMAVSGFSAASSAAYGSSGGGLPSPSFSETLGWFQGMAMNGMLSVSYPPVYRSFTKNFGFSAGIIPWSSLQTSIDSFRNMTGGNITVDSFETLQTATLVFPDNSTSTANSSAFKMKRALDTFGTLLPRDDSESVDISNLKLTVSGISAYAQQLSVPKSNTFMTVLLIVAIVVAAIVVGILLVKVILEFWALFGSFPQSLAGFRKHYWGSIARAITSLILLLYGMWVLYCVFQFTNGDSWAAKTLAGVTLAIFTAILAFFSWKIYSTVQKLKKAEGNPEGLYQDKDIWVKYSLFYESYKKDYWWLFIPTIIYLFSKGCILAAGDGHGTSQTIAQCIVEALMLGLLIWSRPYERKSGTVIGIAIQVVRVLSVVCILVFVEELGIQQTTKTVVGVVLIAVQSALTGLLVILIVWNAINIACKENPHRKRRKEMEKMQRDVDTLTPLDARNSLLLDRKYDGENFHMFPISREKEKRNSLNQDRYSDAEEGHQRDYLSSSPPNNRNLTPHDGNDARLSLVESAAPMGWADRAPSPVGQGRYDNYGSYGRPNNRQSYGYGNGTGGGYRGF</sequence>
<evidence type="ECO:0000259" key="10">
    <source>
        <dbReference type="SMART" id="SM01320"/>
    </source>
</evidence>
<dbReference type="SMART" id="SM01320">
    <property type="entry name" value="TRP_N"/>
    <property type="match status" value="1"/>
</dbReference>
<feature type="domain" description="ML-like" evidence="10">
    <location>
        <begin position="22"/>
        <end position="162"/>
    </location>
</feature>
<dbReference type="Pfam" id="PF06011">
    <property type="entry name" value="TRP"/>
    <property type="match status" value="1"/>
</dbReference>
<dbReference type="Proteomes" id="UP000777438">
    <property type="component" value="Unassembled WGS sequence"/>
</dbReference>
<feature type="transmembrane region" description="Helical" evidence="8">
    <location>
        <begin position="565"/>
        <end position="594"/>
    </location>
</feature>
<feature type="transmembrane region" description="Helical" evidence="8">
    <location>
        <begin position="415"/>
        <end position="437"/>
    </location>
</feature>
<feature type="chain" id="PRO_5040191297" description="ML-like domain-containing protein" evidence="9">
    <location>
        <begin position="21"/>
        <end position="740"/>
    </location>
</feature>
<feature type="compositionally biased region" description="Polar residues" evidence="7">
    <location>
        <begin position="667"/>
        <end position="678"/>
    </location>
</feature>
<dbReference type="EMBL" id="JAGPYM010000002">
    <property type="protein sequence ID" value="KAH6898642.1"/>
    <property type="molecule type" value="Genomic_DNA"/>
</dbReference>
<name>A0A9P8WIM1_9HYPO</name>
<comment type="similarity">
    <text evidence="2">Belongs to the transient receptor potential (TRP) ion channel family.</text>
</comment>
<feature type="transmembrane region" description="Helical" evidence="8">
    <location>
        <begin position="389"/>
        <end position="409"/>
    </location>
</feature>
<evidence type="ECO:0000313" key="11">
    <source>
        <dbReference type="EMBL" id="KAH6898642.1"/>
    </source>
</evidence>
<protein>
    <recommendedName>
        <fullName evidence="10">ML-like domain-containing protein</fullName>
    </recommendedName>
</protein>